<proteinExistence type="predicted"/>
<accession>A0AB34CBA4</accession>
<organism evidence="1 2">
    <name type="scientific">Pseudomonas chlororaphis</name>
    <dbReference type="NCBI Taxonomy" id="587753"/>
    <lineage>
        <taxon>Bacteria</taxon>
        <taxon>Pseudomonadati</taxon>
        <taxon>Pseudomonadota</taxon>
        <taxon>Gammaproteobacteria</taxon>
        <taxon>Pseudomonadales</taxon>
        <taxon>Pseudomonadaceae</taxon>
        <taxon>Pseudomonas</taxon>
    </lineage>
</organism>
<evidence type="ECO:0000313" key="2">
    <source>
        <dbReference type="Proteomes" id="UP000323924"/>
    </source>
</evidence>
<evidence type="ECO:0000313" key="1">
    <source>
        <dbReference type="EMBL" id="KAA5845380.1"/>
    </source>
</evidence>
<name>A0AB34CBA4_9PSED</name>
<comment type="caution">
    <text evidence="1">The sequence shown here is derived from an EMBL/GenBank/DDBJ whole genome shotgun (WGS) entry which is preliminary data.</text>
</comment>
<dbReference type="AlphaFoldDB" id="A0AB34CBA4"/>
<gene>
    <name evidence="1" type="ORF">F2A38_00750</name>
</gene>
<dbReference type="EMBL" id="VWPC01000002">
    <property type="protein sequence ID" value="KAA5845380.1"/>
    <property type="molecule type" value="Genomic_DNA"/>
</dbReference>
<sequence length="93" mass="9870">MGGLKGFCVVQQNSCGQQQGGDIQIALDICIGQIGHQCHSLAARNALAICTGVIVFRTIPTSHLWKCRAVAAKSGSRMSGGPVYIPYARIKIK</sequence>
<reference evidence="1 2" key="1">
    <citation type="submission" date="2019-09" db="EMBL/GenBank/DDBJ databases">
        <authorList>
            <person name="Vacheron J."/>
            <person name="Dubost A."/>
            <person name="Prigent-Combaret C."/>
            <person name="Muller D."/>
        </authorList>
    </citation>
    <scope>NUCLEOTIDE SEQUENCE [LARGE SCALE GENOMIC DNA]</scope>
    <source>
        <strain evidence="1 2">JV497</strain>
    </source>
</reference>
<protein>
    <submittedName>
        <fullName evidence="1">Uncharacterized protein</fullName>
    </submittedName>
</protein>
<dbReference type="Proteomes" id="UP000323924">
    <property type="component" value="Unassembled WGS sequence"/>
</dbReference>